<accession>A0A7W7C416</accession>
<dbReference type="InterPro" id="IPR036597">
    <property type="entry name" value="Fido-like_dom_sf"/>
</dbReference>
<comment type="caution">
    <text evidence="5">The sequence shown here is derived from an EMBL/GenBank/DDBJ whole genome shotgun (WGS) entry which is preliminary data.</text>
</comment>
<dbReference type="InterPro" id="IPR040198">
    <property type="entry name" value="Fido_containing"/>
</dbReference>
<name>A0A7W7C416_9PSEU</name>
<protein>
    <submittedName>
        <fullName evidence="5">Fic family protein</fullName>
    </submittedName>
</protein>
<reference evidence="5 6" key="1">
    <citation type="submission" date="2020-08" db="EMBL/GenBank/DDBJ databases">
        <title>Sequencing the genomes of 1000 actinobacteria strains.</title>
        <authorList>
            <person name="Klenk H.-P."/>
        </authorList>
    </citation>
    <scope>NUCLEOTIDE SEQUENCE [LARGE SCALE GENOMIC DNA]</scope>
    <source>
        <strain evidence="5 6">DSM 44230</strain>
    </source>
</reference>
<feature type="site" description="Important for autoinhibition of adenylyltransferase activity" evidence="3">
    <location>
        <position position="33"/>
    </location>
</feature>
<evidence type="ECO:0000259" key="4">
    <source>
        <dbReference type="PROSITE" id="PS51459"/>
    </source>
</evidence>
<sequence length="320" mass="35783">MNTRFGGLPNPKEAQSIWDDIWHLEAHHSTALEGNTLVLREVQALLDQGRAVGAKPLGEYNEVRGYADAARWVYGQALEPDGWHDGRLLTLSEVRQVHHTAMTPVWDVAPHKDATDHEGPGCFREHDIRPFSGGMTPPAWPLVPVRMQQWVDEVCQVGQRLSTGEQPDRPLTEELARLHNEFERVHPFLDGNGRTGRLVLNLILVRLGHPPVVIFKRQRDAYLTALQRADTGDYGALGELIARAMYDNLNRFIVPNVAGPARLVPLAALVSEDFTLPALRQAAQRGRLDAVQGPDGVWRSSRKAVTAYQDNKHKRRRSAG</sequence>
<keyword evidence="2" id="KW-0067">ATP-binding</keyword>
<keyword evidence="2" id="KW-0547">Nucleotide-binding</keyword>
<evidence type="ECO:0000313" key="6">
    <source>
        <dbReference type="Proteomes" id="UP000533598"/>
    </source>
</evidence>
<organism evidence="5 6">
    <name type="scientific">Crossiella cryophila</name>
    <dbReference type="NCBI Taxonomy" id="43355"/>
    <lineage>
        <taxon>Bacteria</taxon>
        <taxon>Bacillati</taxon>
        <taxon>Actinomycetota</taxon>
        <taxon>Actinomycetes</taxon>
        <taxon>Pseudonocardiales</taxon>
        <taxon>Pseudonocardiaceae</taxon>
        <taxon>Crossiella</taxon>
    </lineage>
</organism>
<proteinExistence type="predicted"/>
<dbReference type="Proteomes" id="UP000533598">
    <property type="component" value="Unassembled WGS sequence"/>
</dbReference>
<dbReference type="InterPro" id="IPR003812">
    <property type="entry name" value="Fido"/>
</dbReference>
<dbReference type="AlphaFoldDB" id="A0A7W7C416"/>
<gene>
    <name evidence="5" type="ORF">HNR67_000258</name>
</gene>
<dbReference type="GO" id="GO:0005524">
    <property type="term" value="F:ATP binding"/>
    <property type="evidence" value="ECO:0007669"/>
    <property type="project" value="UniProtKB-KW"/>
</dbReference>
<dbReference type="EMBL" id="JACHMH010000001">
    <property type="protein sequence ID" value="MBB4674140.1"/>
    <property type="molecule type" value="Genomic_DNA"/>
</dbReference>
<dbReference type="PANTHER" id="PTHR13504:SF38">
    <property type="entry name" value="FIDO DOMAIN-CONTAINING PROTEIN"/>
    <property type="match status" value="1"/>
</dbReference>
<dbReference type="PROSITE" id="PS51459">
    <property type="entry name" value="FIDO"/>
    <property type="match status" value="1"/>
</dbReference>
<evidence type="ECO:0000256" key="1">
    <source>
        <dbReference type="PIRSR" id="PIRSR640198-1"/>
    </source>
</evidence>
<feature type="domain" description="Fido" evidence="4">
    <location>
        <begin position="89"/>
        <end position="243"/>
    </location>
</feature>
<evidence type="ECO:0000256" key="2">
    <source>
        <dbReference type="PIRSR" id="PIRSR640198-2"/>
    </source>
</evidence>
<keyword evidence="6" id="KW-1185">Reference proteome</keyword>
<dbReference type="RefSeq" id="WP_221489741.1">
    <property type="nucleotide sequence ID" value="NZ_BAAAUI010000011.1"/>
</dbReference>
<dbReference type="SUPFAM" id="SSF140931">
    <property type="entry name" value="Fic-like"/>
    <property type="match status" value="1"/>
</dbReference>
<feature type="active site" evidence="1">
    <location>
        <position position="186"/>
    </location>
</feature>
<dbReference type="Gene3D" id="1.10.3290.10">
    <property type="entry name" value="Fido-like domain"/>
    <property type="match status" value="1"/>
</dbReference>
<evidence type="ECO:0000313" key="5">
    <source>
        <dbReference type="EMBL" id="MBB4674140.1"/>
    </source>
</evidence>
<dbReference type="Pfam" id="PF02661">
    <property type="entry name" value="Fic"/>
    <property type="match status" value="1"/>
</dbReference>
<feature type="binding site" evidence="2">
    <location>
        <begin position="190"/>
        <end position="197"/>
    </location>
    <ligand>
        <name>ATP</name>
        <dbReference type="ChEBI" id="CHEBI:30616"/>
    </ligand>
</feature>
<evidence type="ECO:0000256" key="3">
    <source>
        <dbReference type="PIRSR" id="PIRSR640198-3"/>
    </source>
</evidence>
<dbReference type="PANTHER" id="PTHR13504">
    <property type="entry name" value="FIDO DOMAIN-CONTAINING PROTEIN DDB_G0283145"/>
    <property type="match status" value="1"/>
</dbReference>